<evidence type="ECO:0000256" key="2">
    <source>
        <dbReference type="ARBA" id="ARBA00006275"/>
    </source>
</evidence>
<evidence type="ECO:0000256" key="1">
    <source>
        <dbReference type="ARBA" id="ARBA00004442"/>
    </source>
</evidence>
<proteinExistence type="inferred from homology"/>
<evidence type="ECO:0000256" key="5">
    <source>
        <dbReference type="ARBA" id="ARBA00023237"/>
    </source>
</evidence>
<evidence type="ECO:0000259" key="7">
    <source>
        <dbReference type="Pfam" id="PF14322"/>
    </source>
</evidence>
<dbReference type="Gene3D" id="1.25.40.390">
    <property type="match status" value="1"/>
</dbReference>
<keyword evidence="5" id="KW-0998">Cell outer membrane</keyword>
<protein>
    <submittedName>
        <fullName evidence="8">Putative outer membrane starch-binding protein</fullName>
    </submittedName>
</protein>
<dbReference type="SUPFAM" id="SSF48452">
    <property type="entry name" value="TPR-like"/>
    <property type="match status" value="1"/>
</dbReference>
<dbReference type="InterPro" id="IPR033985">
    <property type="entry name" value="SusD-like_N"/>
</dbReference>
<dbReference type="Proteomes" id="UP000295600">
    <property type="component" value="Unassembled WGS sequence"/>
</dbReference>
<dbReference type="Pfam" id="PF14322">
    <property type="entry name" value="SusD-like_3"/>
    <property type="match status" value="1"/>
</dbReference>
<evidence type="ECO:0000256" key="4">
    <source>
        <dbReference type="ARBA" id="ARBA00023136"/>
    </source>
</evidence>
<organism evidence="8 9">
    <name type="scientific">Prevotella heparinolytica</name>
    <dbReference type="NCBI Taxonomy" id="28113"/>
    <lineage>
        <taxon>Bacteria</taxon>
        <taxon>Pseudomonadati</taxon>
        <taxon>Bacteroidota</taxon>
        <taxon>Bacteroidia</taxon>
        <taxon>Bacteroidales</taxon>
        <taxon>Bacteroidaceae</taxon>
        <taxon>Bacteroides</taxon>
    </lineage>
</organism>
<name>A0A4R2LMN7_9BACE</name>
<gene>
    <name evidence="8" type="ORF">EV202_10462</name>
</gene>
<accession>A0A4R2LMN7</accession>
<feature type="domain" description="RagB/SusD" evidence="6">
    <location>
        <begin position="319"/>
        <end position="664"/>
    </location>
</feature>
<dbReference type="InterPro" id="IPR012944">
    <property type="entry name" value="SusD_RagB_dom"/>
</dbReference>
<dbReference type="AlphaFoldDB" id="A0A4R2LMN7"/>
<evidence type="ECO:0000259" key="6">
    <source>
        <dbReference type="Pfam" id="PF07980"/>
    </source>
</evidence>
<dbReference type="Pfam" id="PF07980">
    <property type="entry name" value="SusD_RagB"/>
    <property type="match status" value="1"/>
</dbReference>
<evidence type="ECO:0000256" key="3">
    <source>
        <dbReference type="ARBA" id="ARBA00022729"/>
    </source>
</evidence>
<comment type="subcellular location">
    <subcellularLocation>
        <location evidence="1">Cell outer membrane</location>
    </subcellularLocation>
</comment>
<dbReference type="RefSeq" id="WP_131925525.1">
    <property type="nucleotide sequence ID" value="NZ_JBQMZI010000004.1"/>
</dbReference>
<reference evidence="8 9" key="1">
    <citation type="submission" date="2019-03" db="EMBL/GenBank/DDBJ databases">
        <title>Genomic Encyclopedia of Type Strains, Phase IV (KMG-IV): sequencing the most valuable type-strain genomes for metagenomic binning, comparative biology and taxonomic classification.</title>
        <authorList>
            <person name="Goeker M."/>
        </authorList>
    </citation>
    <scope>NUCLEOTIDE SEQUENCE [LARGE SCALE GENOMIC DNA]</scope>
    <source>
        <strain evidence="8 9">DSM 23917</strain>
    </source>
</reference>
<comment type="caution">
    <text evidence="8">The sequence shown here is derived from an EMBL/GenBank/DDBJ whole genome shotgun (WGS) entry which is preliminary data.</text>
</comment>
<keyword evidence="4" id="KW-0472">Membrane</keyword>
<evidence type="ECO:0000313" key="8">
    <source>
        <dbReference type="EMBL" id="TCO94965.1"/>
    </source>
</evidence>
<dbReference type="GO" id="GO:0009279">
    <property type="term" value="C:cell outer membrane"/>
    <property type="evidence" value="ECO:0007669"/>
    <property type="project" value="UniProtKB-SubCell"/>
</dbReference>
<comment type="similarity">
    <text evidence="2">Belongs to the SusD family.</text>
</comment>
<dbReference type="EMBL" id="SLXB01000004">
    <property type="protein sequence ID" value="TCO94965.1"/>
    <property type="molecule type" value="Genomic_DNA"/>
</dbReference>
<keyword evidence="3" id="KW-0732">Signal</keyword>
<feature type="domain" description="SusD-like N-terminal" evidence="7">
    <location>
        <begin position="24"/>
        <end position="212"/>
    </location>
</feature>
<dbReference type="InterPro" id="IPR011990">
    <property type="entry name" value="TPR-like_helical_dom_sf"/>
</dbReference>
<evidence type="ECO:0000313" key="9">
    <source>
        <dbReference type="Proteomes" id="UP000295600"/>
    </source>
</evidence>
<sequence length="665" mass="75546">MKKHIHLSFILSILLICNLLSCSYLDIQDDFSSSDTKAFVLTDNPGQIRRFQRNIYKAMPDYSAYTSASPNGMQNPWVALSDEMCTNLNGNLKTTPVSGYTSASGNFHRWKALYQVIRQATIYIDSARVVGRLGEADFISETEMKQLKAEAYFFRAYSHYLLLEQYGPIPIMKTEADPSDPDADYARNTVDEVVDAIEEDIKLSMEGLDDTRLSDAYPSGFEENRLAIPTKGVALALKAKVRVLAASPLLNGKYTEALTLTNKDGKKLFPAYDAKKWEKAKEALEELLHYAEQGNYTLYKSENNDPHLNVYELFQHYNKEIIWANPNQSWKDVEIAQTPRDIQVTGGNSNGGYMGVTQEMVDAFFMDNGLKISDKDSGYRTDGKTEVKNPATTFKKKGKTIVLTDKDISNMYAHREPRFYAAITYQGKSWHDVVSNTKLQGNTPESSKATRVYFSKDIESSSNPLPGYGGIAGCHNQAGNYPSTGYLCYKFCNRNVHPTLPNGRRFVYRPSIIFRLADFYLLYAEVLNEIDPKHPKIAEYLDLVRERAGIPGYQKLQEEGKKIGIIGNQEAMRQAIRDERQVELFAEGYRYFDVRRWMIADKNEGRQGGEFHGMNMNGNEQDGSFYTLIPYNILPRKFSTNMYLYPIPFNQTSISNLLVQNPGWN</sequence>